<dbReference type="PANTHER" id="PTHR37809:SF1">
    <property type="entry name" value="RIBOSOMAL PROTEIN S12 METHYLTHIOTRANSFERASE ACCESSORY FACTOR YCAO"/>
    <property type="match status" value="1"/>
</dbReference>
<keyword evidence="3" id="KW-1185">Reference proteome</keyword>
<dbReference type="EMBL" id="FQUS01000016">
    <property type="protein sequence ID" value="SHF98404.1"/>
    <property type="molecule type" value="Genomic_DNA"/>
</dbReference>
<dbReference type="Pfam" id="PF02624">
    <property type="entry name" value="YcaO"/>
    <property type="match status" value="1"/>
</dbReference>
<organism evidence="2 3">
    <name type="scientific">Fodinibius roseus</name>
    <dbReference type="NCBI Taxonomy" id="1194090"/>
    <lineage>
        <taxon>Bacteria</taxon>
        <taxon>Pseudomonadati</taxon>
        <taxon>Balneolota</taxon>
        <taxon>Balneolia</taxon>
        <taxon>Balneolales</taxon>
        <taxon>Balneolaceae</taxon>
        <taxon>Fodinibius</taxon>
    </lineage>
</organism>
<dbReference type="Gene3D" id="3.30.1330.230">
    <property type="match status" value="2"/>
</dbReference>
<sequence>MGITRVANVTGLDSIGIPVVIVSRPNSRSLAVSQGKGLNLASAKASGIMESIESYHAEHITLPLKYGSYEELNYTHRLVDVERLPKISGGLYHPNLKILWIEGYDIIQDELVWIPYEMVHTDYTLPLPVGSGCFPITSNGLASGNHFLEAVSHGICEVVERDSTTLWRYFSEEKKLKSRINLNTVDHVHCLRILEKYKKANIEVAVWDTTTDVGIPSFLCTIIGKENNPLRPLYSTSGMGCHPVRHIALLRALTEAAQSRLTFIAGSRDDAIRGKYERYLNQDIHQYFRKQLEIKGPLRKYCEIPTWESKTLNEDVSWEISKLTSAGLKRVIVVDLTKSEFDIPVVRVVIPGLESTDEALGYEPGIRVKKQLENST</sequence>
<accession>A0A1M5G430</accession>
<dbReference type="InterPro" id="IPR003776">
    <property type="entry name" value="YcaO-like_dom"/>
</dbReference>
<proteinExistence type="predicted"/>
<keyword evidence="2" id="KW-0808">Transferase</keyword>
<feature type="domain" description="YcaO" evidence="1">
    <location>
        <begin position="35"/>
        <end position="376"/>
    </location>
</feature>
<dbReference type="PROSITE" id="PS51664">
    <property type="entry name" value="YCAO"/>
    <property type="match status" value="1"/>
</dbReference>
<dbReference type="NCBIfam" id="TIGR00702">
    <property type="entry name" value="YcaO-type kinase domain"/>
    <property type="match status" value="1"/>
</dbReference>
<dbReference type="GO" id="GO:0016740">
    <property type="term" value="F:transferase activity"/>
    <property type="evidence" value="ECO:0007669"/>
    <property type="project" value="UniProtKB-KW"/>
</dbReference>
<dbReference type="AlphaFoldDB" id="A0A1M5G430"/>
<dbReference type="PANTHER" id="PTHR37809">
    <property type="entry name" value="RIBOSOMAL PROTEIN S12 METHYLTHIOTRANSFERASE ACCESSORY FACTOR YCAO"/>
    <property type="match status" value="1"/>
</dbReference>
<gene>
    <name evidence="2" type="ORF">SAMN05443144_11674</name>
</gene>
<keyword evidence="2" id="KW-0687">Ribonucleoprotein</keyword>
<evidence type="ECO:0000259" key="1">
    <source>
        <dbReference type="PROSITE" id="PS51664"/>
    </source>
</evidence>
<name>A0A1M5G430_9BACT</name>
<protein>
    <submittedName>
        <fullName evidence="2">Ribosomal protein S12 methylthiotransferase accessory factor</fullName>
    </submittedName>
</protein>
<dbReference type="GO" id="GO:0005840">
    <property type="term" value="C:ribosome"/>
    <property type="evidence" value="ECO:0007669"/>
    <property type="project" value="UniProtKB-KW"/>
</dbReference>
<keyword evidence="2" id="KW-0689">Ribosomal protein</keyword>
<dbReference type="Proteomes" id="UP000184041">
    <property type="component" value="Unassembled WGS sequence"/>
</dbReference>
<evidence type="ECO:0000313" key="3">
    <source>
        <dbReference type="Proteomes" id="UP000184041"/>
    </source>
</evidence>
<evidence type="ECO:0000313" key="2">
    <source>
        <dbReference type="EMBL" id="SHF98404.1"/>
    </source>
</evidence>
<reference evidence="2 3" key="1">
    <citation type="submission" date="2016-11" db="EMBL/GenBank/DDBJ databases">
        <authorList>
            <person name="Jaros S."/>
            <person name="Januszkiewicz K."/>
            <person name="Wedrychowicz H."/>
        </authorList>
    </citation>
    <scope>NUCLEOTIDE SEQUENCE [LARGE SCALE GENOMIC DNA]</scope>
    <source>
        <strain evidence="2 3">DSM 21986</strain>
    </source>
</reference>
<dbReference type="STRING" id="1194090.SAMN05443144_11674"/>